<dbReference type="PANTHER" id="PTHR18875">
    <property type="entry name" value="SARCOMA ANTIGEN NY-SAR-24/CYTOSKELETAL PROTEIN SOJO"/>
    <property type="match status" value="1"/>
</dbReference>
<feature type="non-terminal residue" evidence="5">
    <location>
        <position position="1"/>
    </location>
</feature>
<keyword evidence="3 4" id="KW-0175">Coiled coil</keyword>
<evidence type="ECO:0000256" key="1">
    <source>
        <dbReference type="ARBA" id="ARBA00004496"/>
    </source>
</evidence>
<dbReference type="GO" id="GO:0005737">
    <property type="term" value="C:cytoplasm"/>
    <property type="evidence" value="ECO:0007669"/>
    <property type="project" value="UniProtKB-SubCell"/>
</dbReference>
<evidence type="ECO:0000256" key="2">
    <source>
        <dbReference type="ARBA" id="ARBA00022490"/>
    </source>
</evidence>
<evidence type="ECO:0000313" key="6">
    <source>
        <dbReference type="Proteomes" id="UP000572057"/>
    </source>
</evidence>
<accession>A0A7L1RBI2</accession>
<feature type="non-terminal residue" evidence="5">
    <location>
        <position position="418"/>
    </location>
</feature>
<feature type="coiled-coil region" evidence="4">
    <location>
        <begin position="277"/>
        <end position="402"/>
    </location>
</feature>
<reference evidence="6" key="1">
    <citation type="submission" date="2019-09" db="EMBL/GenBank/DDBJ databases">
        <title>Bird 10,000 Genomes (B10K) Project - Family phase.</title>
        <authorList>
            <person name="Zhang G."/>
        </authorList>
    </citation>
    <scope>NUCLEOTIDE SEQUENCE [LARGE SCALE GENOMIC DNA]</scope>
</reference>
<protein>
    <submittedName>
        <fullName evidence="5">CCD18 protein</fullName>
    </submittedName>
</protein>
<organism evidence="5 6">
    <name type="scientific">Helopsaltes ochotensis</name>
    <name type="common">Middendorff's grasshopper-warbler</name>
    <dbReference type="NCBI Taxonomy" id="3150915"/>
    <lineage>
        <taxon>Eukaryota</taxon>
        <taxon>Metazoa</taxon>
        <taxon>Chordata</taxon>
        <taxon>Craniata</taxon>
        <taxon>Vertebrata</taxon>
        <taxon>Euteleostomi</taxon>
        <taxon>Archelosauria</taxon>
        <taxon>Archosauria</taxon>
        <taxon>Dinosauria</taxon>
        <taxon>Saurischia</taxon>
        <taxon>Theropoda</taxon>
        <taxon>Coelurosauria</taxon>
        <taxon>Aves</taxon>
        <taxon>Neognathae</taxon>
        <taxon>Neoaves</taxon>
        <taxon>Telluraves</taxon>
        <taxon>Australaves</taxon>
        <taxon>Passeriformes</taxon>
        <taxon>Sylvioidea</taxon>
        <taxon>Locustellidae</taxon>
        <taxon>Helopsaltes</taxon>
    </lineage>
</organism>
<comment type="caution">
    <text evidence="5">The sequence shown here is derived from an EMBL/GenBank/DDBJ whole genome shotgun (WGS) entry which is preliminary data.</text>
</comment>
<gene>
    <name evidence="5" type="primary">Ccdc18</name>
    <name evidence="5" type="ORF">LOCOCH_R09121</name>
</gene>
<dbReference type="OrthoDB" id="2160759at2759"/>
<evidence type="ECO:0000256" key="4">
    <source>
        <dbReference type="SAM" id="Coils"/>
    </source>
</evidence>
<evidence type="ECO:0000313" key="5">
    <source>
        <dbReference type="EMBL" id="NXO34365.1"/>
    </source>
</evidence>
<keyword evidence="2" id="KW-0963">Cytoplasm</keyword>
<feature type="coiled-coil region" evidence="4">
    <location>
        <begin position="6"/>
        <end position="173"/>
    </location>
</feature>
<evidence type="ECO:0000256" key="3">
    <source>
        <dbReference type="ARBA" id="ARBA00023054"/>
    </source>
</evidence>
<proteinExistence type="predicted"/>
<dbReference type="AlphaFoldDB" id="A0A7L1RBI2"/>
<name>A0A7L1RBI2_9PASS</name>
<keyword evidence="6" id="KW-1185">Reference proteome</keyword>
<comment type="subcellular location">
    <subcellularLocation>
        <location evidence="1">Cytoplasm</location>
    </subcellularLocation>
</comment>
<dbReference type="Proteomes" id="UP000572057">
    <property type="component" value="Unassembled WGS sequence"/>
</dbReference>
<dbReference type="EMBL" id="VXBM01000043">
    <property type="protein sequence ID" value="NXO34365.1"/>
    <property type="molecule type" value="Genomic_DNA"/>
</dbReference>
<dbReference type="PANTHER" id="PTHR18875:SF8">
    <property type="entry name" value="COILED-COIL DOMAIN-CONTAINING PROTEIN 18"/>
    <property type="match status" value="1"/>
</dbReference>
<sequence length="418" mass="48652">RAQQQRNEALLNVEELTRAFTKYKAEITEKLEKAKAEEKVLGERLINCEKEKEKLNEKCISYRKDLDILEEQLRQLNEENHNTKEEIKALEAKNTEMTSVLSQSDQKIIKLENELSEKEIVLEEKNDLISENEELRALTAQQQNHLKLCRQEIQDLREELNILETIISQLSLSTSEEFKWHHFKHQLLSSSTKEATSVSCGESSKPLIADLSIKLAMKEAEIPKPGANLPICTGVEHLSNSNERQENNRLCDLETEPVKLIRNPGERRKCQQLELISKQFEKVRQKFQKEIEELRTKLIKADDENSALRTSMAQRTSQFQIIQEDLLRKASKSSSLEREIRKKSSQLSALEKQIEEKAIAYSTAAERNAELEQKLMGKDRRIHELETTISEEREKITSAFENEKLLHLEQHKEMERKI</sequence>